<dbReference type="GO" id="GO:0016491">
    <property type="term" value="F:oxidoreductase activity"/>
    <property type="evidence" value="ECO:0007669"/>
    <property type="project" value="UniProtKB-KW"/>
</dbReference>
<dbReference type="Pfam" id="PF18312">
    <property type="entry name" value="ScsC_N"/>
    <property type="match status" value="1"/>
</dbReference>
<gene>
    <name evidence="8" type="ordered locus">BARCL_0806</name>
</gene>
<evidence type="ECO:0000259" key="7">
    <source>
        <dbReference type="PROSITE" id="PS51352"/>
    </source>
</evidence>
<dbReference type="InterPro" id="IPR036249">
    <property type="entry name" value="Thioredoxin-like_sf"/>
</dbReference>
<name>E6YHZ9_BARC7</name>
<comment type="function">
    <text evidence="1">May be required for disulfide bond formation in some proteins.</text>
</comment>
<dbReference type="STRING" id="696125.BARCL_0806"/>
<accession>E6YHZ9</accession>
<evidence type="ECO:0000313" key="8">
    <source>
        <dbReference type="EMBL" id="CBI76487.1"/>
    </source>
</evidence>
<dbReference type="InterPro" id="IPR041205">
    <property type="entry name" value="ScsC_N"/>
</dbReference>
<dbReference type="PANTHER" id="PTHR13887:SF14">
    <property type="entry name" value="DISULFIDE BOND FORMATION PROTEIN D"/>
    <property type="match status" value="1"/>
</dbReference>
<evidence type="ECO:0000256" key="3">
    <source>
        <dbReference type="ARBA" id="ARBA00022729"/>
    </source>
</evidence>
<organism evidence="8 9">
    <name type="scientific">Bartonella clarridgeiae (strain CCUG 45776 / CIP 104772 / 73)</name>
    <dbReference type="NCBI Taxonomy" id="696125"/>
    <lineage>
        <taxon>Bacteria</taxon>
        <taxon>Pseudomonadati</taxon>
        <taxon>Pseudomonadota</taxon>
        <taxon>Alphaproteobacteria</taxon>
        <taxon>Hyphomicrobiales</taxon>
        <taxon>Bartonellaceae</taxon>
        <taxon>Bartonella</taxon>
    </lineage>
</organism>
<sequence length="264" mass="30484">MYSFLSNAQTKDQTSDHLIIENLKIELLEDSNFLSKLSEKSTKNINDNYIRQIIRDYLLNNPEIMIEMQFILQEKFEQRRQKEAEKQTAIIKSLEKEIFQSPHDAILGNPNGKIVLVEFFDYNCKHCKRSYLDLISLMQEYTDLRIVIKDLPILGPDSVATHIISQIFRKKFPEKYLQFHKKLLMSQGRSNEDKAIKIAVLLGANEKELRNAIQDSKLQKLFQENIRIASALNITGTPAYIIGDKVLIGAVEKNILQAAIEDTQ</sequence>
<dbReference type="Pfam" id="PF13462">
    <property type="entry name" value="Thioredoxin_4"/>
    <property type="match status" value="1"/>
</dbReference>
<dbReference type="AlphaFoldDB" id="E6YHZ9"/>
<keyword evidence="5" id="KW-1015">Disulfide bond</keyword>
<keyword evidence="9" id="KW-1185">Reference proteome</keyword>
<comment type="similarity">
    <text evidence="2">Belongs to the thioredoxin family. DsbA subfamily.</text>
</comment>
<proteinExistence type="inferred from homology"/>
<reference evidence="8 9" key="2">
    <citation type="journal article" date="2011" name="PLoS Genet.">
        <title>Parallel evolution of a type IV secretion system in radiating lineages of the host-restricted bacterial pathogen Bartonella.</title>
        <authorList>
            <person name="Engel P."/>
            <person name="Salzburger W."/>
            <person name="Liesch M."/>
            <person name="Chang C.C."/>
            <person name="Maruyama S."/>
            <person name="Lanz C."/>
            <person name="Calteau A."/>
            <person name="Lajus A."/>
            <person name="Medigue C."/>
            <person name="Schuster S.C."/>
            <person name="Dehio C."/>
        </authorList>
    </citation>
    <scope>NUCLEOTIDE SEQUENCE [LARGE SCALE GENOMIC DNA]</scope>
    <source>
        <strain evidence="9">CIP 104772 / 73</strain>
    </source>
</reference>
<evidence type="ECO:0000313" key="9">
    <source>
        <dbReference type="Proteomes" id="UP000009101"/>
    </source>
</evidence>
<dbReference type="InterPro" id="IPR013766">
    <property type="entry name" value="Thioredoxin_domain"/>
</dbReference>
<dbReference type="Gene3D" id="3.40.30.10">
    <property type="entry name" value="Glutaredoxin"/>
    <property type="match status" value="1"/>
</dbReference>
<dbReference type="SUPFAM" id="SSF52833">
    <property type="entry name" value="Thioredoxin-like"/>
    <property type="match status" value="1"/>
</dbReference>
<dbReference type="EMBL" id="FN645454">
    <property type="protein sequence ID" value="CBI76487.1"/>
    <property type="molecule type" value="Genomic_DNA"/>
</dbReference>
<dbReference type="HOGENOM" id="CLU_000288_47_4_5"/>
<feature type="domain" description="Thioredoxin" evidence="7">
    <location>
        <begin position="78"/>
        <end position="264"/>
    </location>
</feature>
<dbReference type="KEGG" id="bcd:BARCL_0806"/>
<protein>
    <submittedName>
        <fullName evidence="8">Outer membrane protein</fullName>
    </submittedName>
</protein>
<dbReference type="CDD" id="cd03023">
    <property type="entry name" value="DsbA_Com1_like"/>
    <property type="match status" value="1"/>
</dbReference>
<dbReference type="eggNOG" id="COG1651">
    <property type="taxonomic scope" value="Bacteria"/>
</dbReference>
<reference evidence="9" key="1">
    <citation type="submission" date="2009-11" db="EMBL/GenBank/DDBJ databases">
        <title>Genome sequencing of Bartonella species and comparative genomics.</title>
        <authorList>
            <person name="Engel P."/>
            <person name="Salzburger W."/>
            <person name="Marius L."/>
            <person name="Chao-Chin C."/>
            <person name="Soichi M."/>
            <person name="Christa L."/>
            <person name="Alexandra C."/>
            <person name="Aurelie L."/>
            <person name="Claudine M."/>
            <person name="Stephan S.C."/>
            <person name="Christoph D."/>
        </authorList>
    </citation>
    <scope>NUCLEOTIDE SEQUENCE [LARGE SCALE GENOMIC DNA]</scope>
    <source>
        <strain evidence="9">CIP 104772 / 73</strain>
    </source>
</reference>
<keyword evidence="6" id="KW-0676">Redox-active center</keyword>
<dbReference type="InterPro" id="IPR012336">
    <property type="entry name" value="Thioredoxin-like_fold"/>
</dbReference>
<keyword evidence="4" id="KW-0560">Oxidoreductase</keyword>
<dbReference type="PANTHER" id="PTHR13887">
    <property type="entry name" value="GLUTATHIONE S-TRANSFERASE KAPPA"/>
    <property type="match status" value="1"/>
</dbReference>
<evidence type="ECO:0000256" key="1">
    <source>
        <dbReference type="ARBA" id="ARBA00003565"/>
    </source>
</evidence>
<keyword evidence="3" id="KW-0732">Signal</keyword>
<evidence type="ECO:0000256" key="6">
    <source>
        <dbReference type="ARBA" id="ARBA00023284"/>
    </source>
</evidence>
<dbReference type="Proteomes" id="UP000009101">
    <property type="component" value="Chromosome"/>
</dbReference>
<dbReference type="PROSITE" id="PS51352">
    <property type="entry name" value="THIOREDOXIN_2"/>
    <property type="match status" value="1"/>
</dbReference>
<evidence type="ECO:0000256" key="4">
    <source>
        <dbReference type="ARBA" id="ARBA00023002"/>
    </source>
</evidence>
<evidence type="ECO:0000256" key="2">
    <source>
        <dbReference type="ARBA" id="ARBA00005791"/>
    </source>
</evidence>
<evidence type="ECO:0000256" key="5">
    <source>
        <dbReference type="ARBA" id="ARBA00023157"/>
    </source>
</evidence>